<organism evidence="3 4">
    <name type="scientific">Spiroplasma eriocheiris</name>
    <dbReference type="NCBI Taxonomy" id="315358"/>
    <lineage>
        <taxon>Bacteria</taxon>
        <taxon>Bacillati</taxon>
        <taxon>Mycoplasmatota</taxon>
        <taxon>Mollicutes</taxon>
        <taxon>Entomoplasmatales</taxon>
        <taxon>Spiroplasmataceae</taxon>
        <taxon>Spiroplasma</taxon>
    </lineage>
</organism>
<sequence>MTQREIRIDIINLLYRHFVLNNSISQTKQEAFDFSQSVRTEAEINKVIEILDHLEQIIANINQNLKPGWVFDRLSNYHKAVLVYSVYEIKKLHTSRAIVINEALEIVKKYGEDEDYSYLNKVLDQV</sequence>
<dbReference type="STRING" id="315358.SERIO_v1c05470"/>
<protein>
    <submittedName>
        <fullName evidence="3">Transcription antitermination protein NusB</fullName>
    </submittedName>
</protein>
<reference evidence="3 4" key="1">
    <citation type="journal article" date="2015" name="Genome Biol. Evol.">
        <title>Found and Lost: The Fates of Horizontally Acquired Genes in Arthropod-Symbiotic Spiroplasma.</title>
        <authorList>
            <person name="Lo W.S."/>
            <person name="Gasparich G.E."/>
            <person name="Kuo C.H."/>
        </authorList>
    </citation>
    <scope>NUCLEOTIDE SEQUENCE [LARGE SCALE GENOMIC DNA]</scope>
    <source>
        <strain evidence="4">TDA-040725-5</strain>
    </source>
</reference>
<dbReference type="SUPFAM" id="SSF48013">
    <property type="entry name" value="NusB-like"/>
    <property type="match status" value="1"/>
</dbReference>
<keyword evidence="1" id="KW-0694">RNA-binding</keyword>
<evidence type="ECO:0000313" key="4">
    <source>
        <dbReference type="Proteomes" id="UP000035661"/>
    </source>
</evidence>
<proteinExistence type="predicted"/>
<dbReference type="EMBL" id="CP011856">
    <property type="protein sequence ID" value="AKM54119.1"/>
    <property type="molecule type" value="Genomic_DNA"/>
</dbReference>
<dbReference type="KEGG" id="seri:SERIO_v1c05470"/>
<dbReference type="PATRIC" id="fig|743698.3.peg.546"/>
<dbReference type="AlphaFoldDB" id="A0A0H3XKX0"/>
<dbReference type="GO" id="GO:0006355">
    <property type="term" value="P:regulation of DNA-templated transcription"/>
    <property type="evidence" value="ECO:0007669"/>
    <property type="project" value="InterPro"/>
</dbReference>
<gene>
    <name evidence="3" type="primary">nusB</name>
    <name evidence="3" type="ORF">SERIO_v1c05470</name>
</gene>
<reference evidence="4" key="2">
    <citation type="submission" date="2015-06" db="EMBL/GenBank/DDBJ databases">
        <title>Complete genome sequence of Spiroplasma eriocheiris TDA-040725-5 (DSM 21848).</title>
        <authorList>
            <person name="Lo W.-S."/>
            <person name="Kuo C.-H."/>
        </authorList>
    </citation>
    <scope>NUCLEOTIDE SEQUENCE [LARGE SCALE GENOMIC DNA]</scope>
    <source>
        <strain evidence="4">TDA-040725-5</strain>
    </source>
</reference>
<dbReference type="GO" id="GO:0003723">
    <property type="term" value="F:RNA binding"/>
    <property type="evidence" value="ECO:0007669"/>
    <property type="project" value="UniProtKB-KW"/>
</dbReference>
<feature type="domain" description="NusB/RsmB/TIM44" evidence="2">
    <location>
        <begin position="10"/>
        <end position="126"/>
    </location>
</feature>
<accession>A0A0H3XKX0</accession>
<dbReference type="InterPro" id="IPR006027">
    <property type="entry name" value="NusB_RsmB_TIM44"/>
</dbReference>
<dbReference type="RefSeq" id="WP_047791359.1">
    <property type="nucleotide sequence ID" value="NZ_CP011856.1"/>
</dbReference>
<evidence type="ECO:0000259" key="2">
    <source>
        <dbReference type="Pfam" id="PF01029"/>
    </source>
</evidence>
<dbReference type="Proteomes" id="UP000035661">
    <property type="component" value="Chromosome"/>
</dbReference>
<evidence type="ECO:0000313" key="3">
    <source>
        <dbReference type="EMBL" id="AKM54119.1"/>
    </source>
</evidence>
<name>A0A0H3XKX0_9MOLU</name>
<dbReference type="Gene3D" id="1.10.940.10">
    <property type="entry name" value="NusB-like"/>
    <property type="match status" value="1"/>
</dbReference>
<keyword evidence="4" id="KW-1185">Reference proteome</keyword>
<dbReference type="Pfam" id="PF01029">
    <property type="entry name" value="NusB"/>
    <property type="match status" value="1"/>
</dbReference>
<dbReference type="InterPro" id="IPR035926">
    <property type="entry name" value="NusB-like_sf"/>
</dbReference>
<evidence type="ECO:0000256" key="1">
    <source>
        <dbReference type="ARBA" id="ARBA00022884"/>
    </source>
</evidence>